<evidence type="ECO:0000313" key="4">
    <source>
        <dbReference type="Proteomes" id="UP000232323"/>
    </source>
</evidence>
<accession>A0A250XGK2</accession>
<dbReference type="PANTHER" id="PTHR48174:SF5">
    <property type="entry name" value="VACUOLAR PROTEIN SORTING-ASSOCIATED PROTEIN 62"/>
    <property type="match status" value="1"/>
</dbReference>
<feature type="transmembrane region" description="Helical" evidence="2">
    <location>
        <begin position="793"/>
        <end position="814"/>
    </location>
</feature>
<dbReference type="Proteomes" id="UP000232323">
    <property type="component" value="Unassembled WGS sequence"/>
</dbReference>
<evidence type="ECO:0000256" key="2">
    <source>
        <dbReference type="SAM" id="Phobius"/>
    </source>
</evidence>
<feature type="region of interest" description="Disordered" evidence="1">
    <location>
        <begin position="667"/>
        <end position="688"/>
    </location>
</feature>
<dbReference type="OrthoDB" id="512792at2759"/>
<evidence type="ECO:0000256" key="1">
    <source>
        <dbReference type="SAM" id="MobiDB-lite"/>
    </source>
</evidence>
<feature type="transmembrane region" description="Helical" evidence="2">
    <location>
        <begin position="834"/>
        <end position="855"/>
    </location>
</feature>
<keyword evidence="2" id="KW-0812">Transmembrane</keyword>
<sequence length="1318" mass="143842">MRRSLGQNGFRCPHTYSEDAGEEAAPGHFDKGPWTKEYVESVIAVHHAPILYHHPLEKYFLSDPMQWALRATLYDRFLRPQEQQLGHTTDGNRTQSGLNTVQPPPSMSSTQLQYSFMSHLNTSWLEWAMRGSDFDENGESQAKVWYNVLPHKSSGGWILNYNFFYGWNGCLNMVLGTAFKIRWAAWTGKGKSSTEQSLEYYFCPTGVHEGDWEHMSLLVCPDYHLSSEETEGLGQVHAALFSQHDYDALYNCTAKECEFEELVGPTLVSRRGRTTGRMAKTGEDAHNADANILSQPIDILSNLSIPLGDDSMMRRQHIVAYSAMHSHAMYPTQEPSTRVCGQVHTFHGEHDGIYVVDRVGSFPFKDDNARGVQGSGARNGTDLAPRRSGRWIPNANNLVLMPDPEGSTAASNVDPGSLFWYSGWWGARQADSPQPPALVCLFDDHQREGRCPNSPPAAFLRKLLSSPGDGSIWEPAGDTPVSGKDEGLGGVMEAAQNSHVATTVQLPPPFLRDFGQASESDWVGENFGVGRGPLYRVWSRIWEDPQDPPTWRVTDNIAFRLLNHWDTAAKQDCPLRMTTSDATMGNSLFEIQATWPLHVLLAVSVLFITAPLLMTLFQAVTAAPSDSPLHGISDMVQQSQATTGSCTVTSNRAESVSKAASRQRWTAGHGVVSNPPTHHTHYARGQDKARVTAECTRYSGGSISAATALEMSSSSASSMVGFIPSSVGRISALRMKQDTLHPGASQSNREAILPTSHHHQGTRLSPLAHNVWTSFQSFASRTSVILMHYYQKAAWTFLPIICWCAVSITSMLMYASGVVSTCQTLDDILGLPAVLRLAQVVLLTPAALLCLLDLLSTAHHVSCRWDSTVLPSNHSSAGARKQRQQEKVLCQIRSNDEAVAGALPAYLNDADDYDDGRVTSAMMMADEGTAAERVLVTNRPATQVRAGKPHKQGDDIIIASAAMSYNVSPDMTDEQGEKGDDGGEHSFRLANTEARRSRQSRSPTAGGSDQVKTGGHEAESSYSATTMLPPNSSGSSMPDATAMLPLNNSGSSMPDATKETRTSGSISSHQLGKDISYNYMKNISSTLMSYISMKTWWQAKSPRMRRGGSYTMLPRHDDSHPQENQPQQDHNEVETQHGPFLINNEPHSAEHGAHCCQSFSCKPSSSFVSSTLRTASKLQEMWCWYLLVPMLLAGIILLLSKAIILEACIALEGVAGRLSTSSGSSSAGVAAPEMGTTAHTQQGISSIPTGTMSLLSTDSQQMLARHRFYVQVVEVAAAMLAMITCLTVQAAAPCEWMVIGACVRACCQVSAIASNVQE</sequence>
<evidence type="ECO:0008006" key="5">
    <source>
        <dbReference type="Google" id="ProtNLM"/>
    </source>
</evidence>
<feature type="region of interest" description="Disordered" evidence="1">
    <location>
        <begin position="992"/>
        <end position="1069"/>
    </location>
</feature>
<feature type="compositionally biased region" description="Polar residues" evidence="1">
    <location>
        <begin position="1020"/>
        <end position="1038"/>
    </location>
</feature>
<feature type="compositionally biased region" description="Polar residues" evidence="1">
    <location>
        <begin position="1000"/>
        <end position="1011"/>
    </location>
</feature>
<gene>
    <name evidence="3" type="ORF">CEUSTIGMA_g9625.t1</name>
</gene>
<dbReference type="EMBL" id="BEGY01000076">
    <property type="protein sequence ID" value="GAX82197.1"/>
    <property type="molecule type" value="Genomic_DNA"/>
</dbReference>
<organism evidence="3 4">
    <name type="scientific">Chlamydomonas eustigma</name>
    <dbReference type="NCBI Taxonomy" id="1157962"/>
    <lineage>
        <taxon>Eukaryota</taxon>
        <taxon>Viridiplantae</taxon>
        <taxon>Chlorophyta</taxon>
        <taxon>core chlorophytes</taxon>
        <taxon>Chlorophyceae</taxon>
        <taxon>CS clade</taxon>
        <taxon>Chlamydomonadales</taxon>
        <taxon>Chlamydomonadaceae</taxon>
        <taxon>Chlamydomonas</taxon>
    </lineage>
</organism>
<keyword evidence="4" id="KW-1185">Reference proteome</keyword>
<proteinExistence type="predicted"/>
<feature type="transmembrane region" description="Helical" evidence="2">
    <location>
        <begin position="595"/>
        <end position="617"/>
    </location>
</feature>
<keyword evidence="2" id="KW-1133">Transmembrane helix</keyword>
<evidence type="ECO:0000313" key="3">
    <source>
        <dbReference type="EMBL" id="GAX82197.1"/>
    </source>
</evidence>
<feature type="region of interest" description="Disordered" evidence="1">
    <location>
        <begin position="1"/>
        <end position="28"/>
    </location>
</feature>
<feature type="region of interest" description="Disordered" evidence="1">
    <location>
        <begin position="1107"/>
        <end position="1133"/>
    </location>
</feature>
<dbReference type="PANTHER" id="PTHR48174">
    <property type="entry name" value="DUF946 FAMILY PROTEIN"/>
    <property type="match status" value="1"/>
</dbReference>
<comment type="caution">
    <text evidence="3">The sequence shown here is derived from an EMBL/GenBank/DDBJ whole genome shotgun (WGS) entry which is preliminary data.</text>
</comment>
<feature type="region of interest" description="Disordered" evidence="1">
    <location>
        <begin position="85"/>
        <end position="106"/>
    </location>
</feature>
<feature type="transmembrane region" description="Helical" evidence="2">
    <location>
        <begin position="1182"/>
        <end position="1204"/>
    </location>
</feature>
<protein>
    <recommendedName>
        <fullName evidence="5">Transmembrane protein</fullName>
    </recommendedName>
</protein>
<reference evidence="3 4" key="1">
    <citation type="submission" date="2017-08" db="EMBL/GenBank/DDBJ databases">
        <title>Acidophilic green algal genome provides insights into adaptation to an acidic environment.</title>
        <authorList>
            <person name="Hirooka S."/>
            <person name="Hirose Y."/>
            <person name="Kanesaki Y."/>
            <person name="Higuchi S."/>
            <person name="Fujiwara T."/>
            <person name="Onuma R."/>
            <person name="Era A."/>
            <person name="Ohbayashi R."/>
            <person name="Uzuka A."/>
            <person name="Nozaki H."/>
            <person name="Yoshikawa H."/>
            <person name="Miyagishima S.Y."/>
        </authorList>
    </citation>
    <scope>NUCLEOTIDE SEQUENCE [LARGE SCALE GENOMIC DNA]</scope>
    <source>
        <strain evidence="3 4">NIES-2499</strain>
    </source>
</reference>
<keyword evidence="2" id="KW-0472">Membrane</keyword>
<name>A0A250XGK2_9CHLO</name>